<name>A0A8J5ESZ5_ZINOF</name>
<dbReference type="SUPFAM" id="SSF57850">
    <property type="entry name" value="RING/U-box"/>
    <property type="match status" value="1"/>
</dbReference>
<feature type="domain" description="C3H1-type" evidence="8">
    <location>
        <begin position="362"/>
        <end position="391"/>
    </location>
</feature>
<keyword evidence="5 6" id="KW-0862">Zinc</keyword>
<dbReference type="GO" id="GO:0061630">
    <property type="term" value="F:ubiquitin protein ligase activity"/>
    <property type="evidence" value="ECO:0007669"/>
    <property type="project" value="InterPro"/>
</dbReference>
<organism evidence="9 10">
    <name type="scientific">Zingiber officinale</name>
    <name type="common">Ginger</name>
    <name type="synonym">Amomum zingiber</name>
    <dbReference type="NCBI Taxonomy" id="94328"/>
    <lineage>
        <taxon>Eukaryota</taxon>
        <taxon>Viridiplantae</taxon>
        <taxon>Streptophyta</taxon>
        <taxon>Embryophyta</taxon>
        <taxon>Tracheophyta</taxon>
        <taxon>Spermatophyta</taxon>
        <taxon>Magnoliopsida</taxon>
        <taxon>Liliopsida</taxon>
        <taxon>Zingiberales</taxon>
        <taxon>Zingiberaceae</taxon>
        <taxon>Zingiber</taxon>
    </lineage>
</organism>
<dbReference type="Pfam" id="PF13639">
    <property type="entry name" value="zf-RING_2"/>
    <property type="match status" value="1"/>
</dbReference>
<feature type="zinc finger region" description="C3H1-type" evidence="6">
    <location>
        <begin position="206"/>
        <end position="233"/>
    </location>
</feature>
<evidence type="ECO:0000259" key="7">
    <source>
        <dbReference type="PROSITE" id="PS50089"/>
    </source>
</evidence>
<dbReference type="Gene3D" id="3.30.40.10">
    <property type="entry name" value="Zinc/RING finger domain, C3HC4 (zinc finger)"/>
    <property type="match status" value="1"/>
</dbReference>
<feature type="zinc finger region" description="C3H1-type" evidence="6">
    <location>
        <begin position="95"/>
        <end position="122"/>
    </location>
</feature>
<evidence type="ECO:0000313" key="10">
    <source>
        <dbReference type="Proteomes" id="UP000734854"/>
    </source>
</evidence>
<reference evidence="9 10" key="1">
    <citation type="submission" date="2020-08" db="EMBL/GenBank/DDBJ databases">
        <title>Plant Genome Project.</title>
        <authorList>
            <person name="Zhang R.-G."/>
        </authorList>
    </citation>
    <scope>NUCLEOTIDE SEQUENCE [LARGE SCALE GENOMIC DNA]</scope>
    <source>
        <tissue evidence="9">Rhizome</tissue>
    </source>
</reference>
<dbReference type="Proteomes" id="UP000734854">
    <property type="component" value="Unassembled WGS sequence"/>
</dbReference>
<dbReference type="Pfam" id="PF18044">
    <property type="entry name" value="zf-CCCH_4"/>
    <property type="match status" value="1"/>
</dbReference>
<protein>
    <recommendedName>
        <fullName evidence="11">RING-type E3 ubiquitin transferase</fullName>
    </recommendedName>
</protein>
<accession>A0A8J5ESZ5</accession>
<comment type="caution">
    <text evidence="9">The sequence shown here is derived from an EMBL/GenBank/DDBJ whole genome shotgun (WGS) entry which is preliminary data.</text>
</comment>
<dbReference type="SMART" id="SM00184">
    <property type="entry name" value="RING"/>
    <property type="match status" value="1"/>
</dbReference>
<keyword evidence="2 6" id="KW-0479">Metal-binding</keyword>
<keyword evidence="1" id="KW-0808">Transferase</keyword>
<evidence type="ECO:0000256" key="5">
    <source>
        <dbReference type="ARBA" id="ARBA00022833"/>
    </source>
</evidence>
<feature type="domain" description="C3H1-type" evidence="8">
    <location>
        <begin position="206"/>
        <end position="233"/>
    </location>
</feature>
<sequence length="481" mass="54382">MSEGCFLEHLDPKCKHSKFSKPSGASLPPPGVLDSDQRSLLFHRCREDELMTMDLLVALGVLKVSVCLLAVFCKYFACGTCLKGEYCDFSHDWRDQRNKVCTFYQKGLCNYGRRCRFSHVIVSGDETSVATSSEPCSQIESSYSRVSFPSRASRNQDTSQAFSIPTVLAASSQSHIPCEGAQNQAIGSRTFPTNANIHVSDNSRPPFDVQLCSFNHIGSCPHGESCPHIHGDLCSICGRYCLHPFHQEERDKHIESCHRNSKVLETLNHSKEIECSICLERVLSKPTNTQWKFGILPECDHPFCIECIRNWRSNSPSSGIDLNTALRACPVCRQHSHFVIPSTTWFSTSEEKQQIINSYKEKLKSIDCKYFDFGNGTCPFGAICFYKHTIRPNASCQNSDRSYRYRPRPHRSRRPEEVDEDAMDGFVLVMNYELANLAALLDSDEEQENLDDYDDDVGSLLAMSFLLMQMDEEGIASYEDI</sequence>
<evidence type="ECO:0000256" key="2">
    <source>
        <dbReference type="ARBA" id="ARBA00022723"/>
    </source>
</evidence>
<evidence type="ECO:0000256" key="3">
    <source>
        <dbReference type="ARBA" id="ARBA00022737"/>
    </source>
</evidence>
<dbReference type="InterPro" id="IPR017907">
    <property type="entry name" value="Znf_RING_CS"/>
</dbReference>
<evidence type="ECO:0000256" key="1">
    <source>
        <dbReference type="ARBA" id="ARBA00022679"/>
    </source>
</evidence>
<evidence type="ECO:0000256" key="6">
    <source>
        <dbReference type="PROSITE-ProRule" id="PRU00723"/>
    </source>
</evidence>
<evidence type="ECO:0000256" key="4">
    <source>
        <dbReference type="ARBA" id="ARBA00022771"/>
    </source>
</evidence>
<feature type="domain" description="C3H1-type" evidence="8">
    <location>
        <begin position="72"/>
        <end position="94"/>
    </location>
</feature>
<dbReference type="CDD" id="cd16521">
    <property type="entry name" value="RING-HC_MKRN"/>
    <property type="match status" value="1"/>
</dbReference>
<dbReference type="AlphaFoldDB" id="A0A8J5ESZ5"/>
<dbReference type="PROSITE" id="PS50089">
    <property type="entry name" value="ZF_RING_2"/>
    <property type="match status" value="1"/>
</dbReference>
<feature type="domain" description="C3H1-type" evidence="8">
    <location>
        <begin position="95"/>
        <end position="122"/>
    </location>
</feature>
<dbReference type="PANTHER" id="PTHR11224:SF10">
    <property type="entry name" value="IP09428P-RELATED"/>
    <property type="match status" value="1"/>
</dbReference>
<dbReference type="GO" id="GO:0000209">
    <property type="term" value="P:protein polyubiquitination"/>
    <property type="evidence" value="ECO:0007669"/>
    <property type="project" value="InterPro"/>
</dbReference>
<evidence type="ECO:0000313" key="9">
    <source>
        <dbReference type="EMBL" id="KAG6469244.1"/>
    </source>
</evidence>
<gene>
    <name evidence="9" type="ORF">ZIOFF_073950</name>
</gene>
<dbReference type="InterPro" id="IPR001841">
    <property type="entry name" value="Znf_RING"/>
</dbReference>
<feature type="zinc finger region" description="C3H1-type" evidence="6">
    <location>
        <begin position="362"/>
        <end position="391"/>
    </location>
</feature>
<keyword evidence="3" id="KW-0677">Repeat</keyword>
<dbReference type="GO" id="GO:0008270">
    <property type="term" value="F:zinc ion binding"/>
    <property type="evidence" value="ECO:0007669"/>
    <property type="project" value="UniProtKB-KW"/>
</dbReference>
<feature type="zinc finger region" description="C3H1-type" evidence="6">
    <location>
        <begin position="72"/>
        <end position="94"/>
    </location>
</feature>
<keyword evidence="4 6" id="KW-0863">Zinc-finger</keyword>
<dbReference type="PROSITE" id="PS50103">
    <property type="entry name" value="ZF_C3H1"/>
    <property type="match status" value="4"/>
</dbReference>
<evidence type="ECO:0008006" key="11">
    <source>
        <dbReference type="Google" id="ProtNLM"/>
    </source>
</evidence>
<dbReference type="Gene3D" id="4.10.1000.10">
    <property type="entry name" value="Zinc finger, CCCH-type"/>
    <property type="match status" value="1"/>
</dbReference>
<dbReference type="InterPro" id="IPR041367">
    <property type="entry name" value="Znf-CCCH_4"/>
</dbReference>
<dbReference type="InterPro" id="IPR013083">
    <property type="entry name" value="Znf_RING/FYVE/PHD"/>
</dbReference>
<dbReference type="SUPFAM" id="SSF90229">
    <property type="entry name" value="CCCH zinc finger"/>
    <property type="match status" value="1"/>
</dbReference>
<dbReference type="InterPro" id="IPR000571">
    <property type="entry name" value="Znf_CCCH"/>
</dbReference>
<dbReference type="InterPro" id="IPR036855">
    <property type="entry name" value="Znf_CCCH_sf"/>
</dbReference>
<evidence type="ECO:0000259" key="8">
    <source>
        <dbReference type="PROSITE" id="PS50103"/>
    </source>
</evidence>
<feature type="domain" description="RING-type" evidence="7">
    <location>
        <begin position="275"/>
        <end position="333"/>
    </location>
</feature>
<keyword evidence="10" id="KW-1185">Reference proteome</keyword>
<proteinExistence type="predicted"/>
<dbReference type="EMBL" id="JACMSC010000022">
    <property type="protein sequence ID" value="KAG6469244.1"/>
    <property type="molecule type" value="Genomic_DNA"/>
</dbReference>
<dbReference type="InterPro" id="IPR045072">
    <property type="entry name" value="MKRN-like"/>
</dbReference>
<dbReference type="SMART" id="SM00356">
    <property type="entry name" value="ZnF_C3H1"/>
    <property type="match status" value="4"/>
</dbReference>
<dbReference type="PROSITE" id="PS00518">
    <property type="entry name" value="ZF_RING_1"/>
    <property type="match status" value="1"/>
</dbReference>
<dbReference type="PANTHER" id="PTHR11224">
    <property type="entry name" value="MAKORIN-RELATED"/>
    <property type="match status" value="1"/>
</dbReference>